<dbReference type="Gene3D" id="3.90.1150.10">
    <property type="entry name" value="Aspartate Aminotransferase, domain 1"/>
    <property type="match status" value="1"/>
</dbReference>
<dbReference type="PROSITE" id="PS00600">
    <property type="entry name" value="AA_TRANSFER_CLASS_3"/>
    <property type="match status" value="1"/>
</dbReference>
<dbReference type="InterPro" id="IPR015422">
    <property type="entry name" value="PyrdxlP-dep_Trfase_small"/>
</dbReference>
<dbReference type="Pfam" id="PF00202">
    <property type="entry name" value="Aminotran_3"/>
    <property type="match status" value="1"/>
</dbReference>
<dbReference type="FunFam" id="3.40.640.10:FF:000004">
    <property type="entry name" value="Acetylornithine aminotransferase"/>
    <property type="match status" value="1"/>
</dbReference>
<dbReference type="InterPro" id="IPR005814">
    <property type="entry name" value="Aminotrans_3"/>
</dbReference>
<organism evidence="4 5">
    <name type="scientific">Armatimonas rosea</name>
    <dbReference type="NCBI Taxonomy" id="685828"/>
    <lineage>
        <taxon>Bacteria</taxon>
        <taxon>Bacillati</taxon>
        <taxon>Armatimonadota</taxon>
        <taxon>Armatimonadia</taxon>
        <taxon>Armatimonadales</taxon>
        <taxon>Armatimonadaceae</taxon>
        <taxon>Armatimonas</taxon>
    </lineage>
</organism>
<dbReference type="SUPFAM" id="SSF53383">
    <property type="entry name" value="PLP-dependent transferases"/>
    <property type="match status" value="1"/>
</dbReference>
<name>A0A7W9SLS2_ARMRO</name>
<evidence type="ECO:0000313" key="5">
    <source>
        <dbReference type="Proteomes" id="UP000520814"/>
    </source>
</evidence>
<dbReference type="InterPro" id="IPR050103">
    <property type="entry name" value="Class-III_PLP-dep_AT"/>
</dbReference>
<evidence type="ECO:0000256" key="1">
    <source>
        <dbReference type="ARBA" id="ARBA00001933"/>
    </source>
</evidence>
<dbReference type="GO" id="GO:0008483">
    <property type="term" value="F:transaminase activity"/>
    <property type="evidence" value="ECO:0007669"/>
    <property type="project" value="UniProtKB-KW"/>
</dbReference>
<comment type="caution">
    <text evidence="4">The sequence shown here is derived from an EMBL/GenBank/DDBJ whole genome shotgun (WGS) entry which is preliminary data.</text>
</comment>
<comment type="similarity">
    <text evidence="3">Belongs to the class-III pyridoxal-phosphate-dependent aminotransferase family.</text>
</comment>
<dbReference type="EMBL" id="JACHGW010000001">
    <property type="protein sequence ID" value="MBB6048981.1"/>
    <property type="molecule type" value="Genomic_DNA"/>
</dbReference>
<evidence type="ECO:0000256" key="3">
    <source>
        <dbReference type="RuleBase" id="RU003560"/>
    </source>
</evidence>
<dbReference type="RefSeq" id="WP_184192601.1">
    <property type="nucleotide sequence ID" value="NZ_JACHGW010000001.1"/>
</dbReference>
<dbReference type="AlphaFoldDB" id="A0A7W9SLS2"/>
<evidence type="ECO:0000256" key="2">
    <source>
        <dbReference type="ARBA" id="ARBA00022898"/>
    </source>
</evidence>
<dbReference type="GO" id="GO:0042802">
    <property type="term" value="F:identical protein binding"/>
    <property type="evidence" value="ECO:0007669"/>
    <property type="project" value="TreeGrafter"/>
</dbReference>
<gene>
    <name evidence="4" type="ORF">HNQ39_000743</name>
</gene>
<dbReference type="GO" id="GO:0030170">
    <property type="term" value="F:pyridoxal phosphate binding"/>
    <property type="evidence" value="ECO:0007669"/>
    <property type="project" value="InterPro"/>
</dbReference>
<proteinExistence type="inferred from homology"/>
<keyword evidence="2 3" id="KW-0663">Pyridoxal phosphate</keyword>
<dbReference type="Gene3D" id="3.40.640.10">
    <property type="entry name" value="Type I PLP-dependent aspartate aminotransferase-like (Major domain)"/>
    <property type="match status" value="1"/>
</dbReference>
<sequence length="434" mass="45964">MDKTHILELNQAGLLAEVLGFETDEVAGQTEGSNVTTLSGREFIDFTGGIAVHACGHCHPAIVAAIQEQAAQVLHTSDTMRHAPQLELADFLRGKLADAGVENAAFVFMNSGSESNDAAAKLALKVTGRKKLVAFVGAFHGRTMLCSALSRSKSLHWQSLEPFLTPLRQHILHAPAPRCAGCTMDSPSCCSVGLEALFTTHGDDIAAVFFEAQQGEGGYVPRTPESGRRLRELCDQYGALLIADEIQAGMGRTGRWFAFEHLGVVPDIVVFGKAVGGGMPLAGIAARAELLARWTPGEHGTTFGGNPVSCAAGLAAVRLMEREGLVARAARLGAEVKARLGKRVGTHGVVDVRGNGFMLGIELRTPDGAPDYARLERVKDACRERDLLVLTCGAKLGDPHADCAVIRLIPPLNTPEDVLWAGIAVVESVLAGVE</sequence>
<protein>
    <submittedName>
        <fullName evidence="4">4-aminobutyrate aminotransferase-like enzyme</fullName>
    </submittedName>
</protein>
<dbReference type="InterPro" id="IPR015421">
    <property type="entry name" value="PyrdxlP-dep_Trfase_major"/>
</dbReference>
<dbReference type="CDD" id="cd00610">
    <property type="entry name" value="OAT_like"/>
    <property type="match status" value="1"/>
</dbReference>
<dbReference type="InterPro" id="IPR015424">
    <property type="entry name" value="PyrdxlP-dep_Trfase"/>
</dbReference>
<evidence type="ECO:0000313" key="4">
    <source>
        <dbReference type="EMBL" id="MBB6048981.1"/>
    </source>
</evidence>
<reference evidence="4 5" key="1">
    <citation type="submission" date="2020-08" db="EMBL/GenBank/DDBJ databases">
        <title>Genomic Encyclopedia of Type Strains, Phase IV (KMG-IV): sequencing the most valuable type-strain genomes for metagenomic binning, comparative biology and taxonomic classification.</title>
        <authorList>
            <person name="Goeker M."/>
        </authorList>
    </citation>
    <scope>NUCLEOTIDE SEQUENCE [LARGE SCALE GENOMIC DNA]</scope>
    <source>
        <strain evidence="4 5">DSM 23562</strain>
    </source>
</reference>
<dbReference type="Proteomes" id="UP000520814">
    <property type="component" value="Unassembled WGS sequence"/>
</dbReference>
<keyword evidence="5" id="KW-1185">Reference proteome</keyword>
<keyword evidence="4" id="KW-0032">Aminotransferase</keyword>
<comment type="cofactor">
    <cofactor evidence="1">
        <name>pyridoxal 5'-phosphate</name>
        <dbReference type="ChEBI" id="CHEBI:597326"/>
    </cofactor>
</comment>
<keyword evidence="4" id="KW-0808">Transferase</keyword>
<accession>A0A7W9SLS2</accession>
<dbReference type="InterPro" id="IPR049704">
    <property type="entry name" value="Aminotrans_3_PPA_site"/>
</dbReference>
<dbReference type="PANTHER" id="PTHR11986">
    <property type="entry name" value="AMINOTRANSFERASE CLASS III"/>
    <property type="match status" value="1"/>
</dbReference>